<gene>
    <name evidence="1" type="ORF">J2T09_003499</name>
</gene>
<evidence type="ECO:0000313" key="1">
    <source>
        <dbReference type="EMBL" id="MDP9838727.1"/>
    </source>
</evidence>
<dbReference type="EMBL" id="JAUSRF010000011">
    <property type="protein sequence ID" value="MDP9838727.1"/>
    <property type="molecule type" value="Genomic_DNA"/>
</dbReference>
<comment type="caution">
    <text evidence="1">The sequence shown here is derived from an EMBL/GenBank/DDBJ whole genome shotgun (WGS) entry which is preliminary data.</text>
</comment>
<dbReference type="RefSeq" id="WP_306836880.1">
    <property type="nucleotide sequence ID" value="NZ_JAUSRF010000011.1"/>
</dbReference>
<accession>A0ABT9PW83</accession>
<name>A0ABT9PW83_9HYPH</name>
<reference evidence="1 2" key="1">
    <citation type="submission" date="2023-07" db="EMBL/GenBank/DDBJ databases">
        <title>Sorghum-associated microbial communities from plants grown in Nebraska, USA.</title>
        <authorList>
            <person name="Schachtman D."/>
        </authorList>
    </citation>
    <scope>NUCLEOTIDE SEQUENCE [LARGE SCALE GENOMIC DNA]</scope>
    <source>
        <strain evidence="1 2">DS1307</strain>
    </source>
</reference>
<evidence type="ECO:0000313" key="2">
    <source>
        <dbReference type="Proteomes" id="UP001241472"/>
    </source>
</evidence>
<organism evidence="1 2">
    <name type="scientific">Neorhizobium huautlense</name>
    <dbReference type="NCBI Taxonomy" id="67774"/>
    <lineage>
        <taxon>Bacteria</taxon>
        <taxon>Pseudomonadati</taxon>
        <taxon>Pseudomonadota</taxon>
        <taxon>Alphaproteobacteria</taxon>
        <taxon>Hyphomicrobiales</taxon>
        <taxon>Rhizobiaceae</taxon>
        <taxon>Rhizobium/Agrobacterium group</taxon>
        <taxon>Neorhizobium</taxon>
    </lineage>
</organism>
<sequence>MTISAEEFVKPERVSMEAMMAATTLTVEAADRAVKNERLRALRLAQPA</sequence>
<keyword evidence="2" id="KW-1185">Reference proteome</keyword>
<dbReference type="Proteomes" id="UP001241472">
    <property type="component" value="Unassembled WGS sequence"/>
</dbReference>
<proteinExistence type="predicted"/>
<protein>
    <submittedName>
        <fullName evidence="1">Uncharacterized protein</fullName>
    </submittedName>
</protein>